<dbReference type="AlphaFoldDB" id="A0A1Y2BVH8"/>
<comment type="caution">
    <text evidence="1">The sequence shown here is derived from an EMBL/GenBank/DDBJ whole genome shotgun (WGS) entry which is preliminary data.</text>
</comment>
<sequence>MSAPDFELDQIQQYVRETFDKHRDQFPDINDAIFEFTVERFIYILSLHKSESVVTRNKFLSRQTIRKVVYKSIVGKDPGHVASRILDLCFPHTQGILMPGYNPYYVPRIENHTSDSQTPRLKNVIPPAFQQAKADLNSSFSQMCNVSEYGKANIEEISTAVEKLEQKTKRHDSSPDVWLLADEEVWYESEMGYDDVILSFSVPSGDIRSRLEREWAQVTTADFFQCLKKCLEWLKDSTGSEESFNLLKLPFSSFFQLRFCPIDAEQYSTSTQACSLSIFKTFKSWTLEQNIYIGSSGGQGSDMSKGIQNLIIMLTYFQTESPSVWVDSTLLSQLEVDLEAKALPKTLLTELLSLQHQLSAPCLLSLKHRVVTLSELVSGDAVYTCQQIGSIADTRLGSNTFSSSFNLSNKEYRIDLISRCRQAPWQIQLIVLTECEIISKIDEIAELLSLCPNVIFMIPVGFNFERATTESERLCQTLKQKGWKHMHLPCLSSSERKNLLAGSGSLSLTTINKIMKATTNWPRPSFAKLSSQLSNHPTSLDISECLQNSQPSSFLTKTVAKYISRVNSGSFEILDNLTLLTNQHAEMVQFSNTFRNFAKDCMALLNSKPGEYGTNPKALQTFQTIFVNIEKDDETNCRSIEIIRMEDVLYTAEWRACGIRVLEVLSEAEQSDEEDQGAYWNLVIDSCQSLLSLLTAIALEWNATVCCGCEAVKRLKLALNSVIDGCGIDVATELREAVSKILRTVHRHEIEAKVEFHEKSITSEIIAVLIHTILGFPNGWIEFYNDTLTEVKSMKNPKAHLDDRLEILRKESVAPIFVIDVGSFDDTERAEVQQWITKRSKAENVLVIPIVY</sequence>
<gene>
    <name evidence="1" type="ORF">BCR33DRAFT_720465</name>
</gene>
<evidence type="ECO:0000313" key="1">
    <source>
        <dbReference type="EMBL" id="ORY38782.1"/>
    </source>
</evidence>
<protein>
    <submittedName>
        <fullName evidence="1">Uncharacterized protein</fullName>
    </submittedName>
</protein>
<evidence type="ECO:0000313" key="2">
    <source>
        <dbReference type="Proteomes" id="UP000193642"/>
    </source>
</evidence>
<name>A0A1Y2BVH8_9FUNG</name>
<proteinExistence type="predicted"/>
<organism evidence="1 2">
    <name type="scientific">Rhizoclosmatium globosum</name>
    <dbReference type="NCBI Taxonomy" id="329046"/>
    <lineage>
        <taxon>Eukaryota</taxon>
        <taxon>Fungi</taxon>
        <taxon>Fungi incertae sedis</taxon>
        <taxon>Chytridiomycota</taxon>
        <taxon>Chytridiomycota incertae sedis</taxon>
        <taxon>Chytridiomycetes</taxon>
        <taxon>Chytridiales</taxon>
        <taxon>Chytriomycetaceae</taxon>
        <taxon>Rhizoclosmatium</taxon>
    </lineage>
</organism>
<dbReference type="EMBL" id="MCGO01000042">
    <property type="protein sequence ID" value="ORY38782.1"/>
    <property type="molecule type" value="Genomic_DNA"/>
</dbReference>
<keyword evidence="2" id="KW-1185">Reference proteome</keyword>
<dbReference type="Proteomes" id="UP000193642">
    <property type="component" value="Unassembled WGS sequence"/>
</dbReference>
<reference evidence="1 2" key="1">
    <citation type="submission" date="2016-07" db="EMBL/GenBank/DDBJ databases">
        <title>Pervasive Adenine N6-methylation of Active Genes in Fungi.</title>
        <authorList>
            <consortium name="DOE Joint Genome Institute"/>
            <person name="Mondo S.J."/>
            <person name="Dannebaum R.O."/>
            <person name="Kuo R.C."/>
            <person name="Labutti K."/>
            <person name="Haridas S."/>
            <person name="Kuo A."/>
            <person name="Salamov A."/>
            <person name="Ahrendt S.R."/>
            <person name="Lipzen A."/>
            <person name="Sullivan W."/>
            <person name="Andreopoulos W.B."/>
            <person name="Clum A."/>
            <person name="Lindquist E."/>
            <person name="Daum C."/>
            <person name="Ramamoorthy G.K."/>
            <person name="Gryganskyi A."/>
            <person name="Culley D."/>
            <person name="Magnuson J.K."/>
            <person name="James T.Y."/>
            <person name="O'Malley M.A."/>
            <person name="Stajich J.E."/>
            <person name="Spatafora J.W."/>
            <person name="Visel A."/>
            <person name="Grigoriev I.V."/>
        </authorList>
    </citation>
    <scope>NUCLEOTIDE SEQUENCE [LARGE SCALE GENOMIC DNA]</scope>
    <source>
        <strain evidence="1 2">JEL800</strain>
    </source>
</reference>
<accession>A0A1Y2BVH8</accession>
<dbReference type="OrthoDB" id="2131991at2759"/>